<gene>
    <name evidence="1" type="ORF">SAMN05421799_11068</name>
</gene>
<dbReference type="InterPro" id="IPR013493">
    <property type="entry name" value="CHP02677"/>
</dbReference>
<protein>
    <submittedName>
        <fullName evidence="1">TIGR02677 family protein</fullName>
    </submittedName>
</protein>
<reference evidence="2" key="1">
    <citation type="submission" date="2017-01" db="EMBL/GenBank/DDBJ databases">
        <authorList>
            <person name="Varghese N."/>
            <person name="Submissions S."/>
        </authorList>
    </citation>
    <scope>NUCLEOTIDE SEQUENCE [LARGE SCALE GENOMIC DNA]</scope>
    <source>
        <strain evidence="2">DSM 16176</strain>
    </source>
</reference>
<sequence length="505" mass="58909">MRLRGGEFVPSIGPEHLRPLSEFKYLNAENVSRYRLIMRIFYENHMRLRYWLRPLDVHGAVLETGLIPGYTVEQCEQDLQVLHEWGNLECQQDKAKSTSIEEFKKKRFRYQMTAVAVEIERLLNALEQVQGYGGELDATPLETIARILRDIRERAQEMSRAESFAVWKELMDRFRRLHENAVDYYAQISSAKAEALMQTEAFLAFKEDLRRYLQQFALGLQQFGAQIEGTLRALSSDVVEAFLSSVTWGEMEIPNLEDRREFDERMVAHREEWRSLEGWFIGLDGDDSEVVKLERATKEAIGRVVRQALALQEQARAGVSRRRDLSYLARWFMSLDSIAEAHRLGAAVFGLYVPRHFQGEPPRSTDSADCSMWDEAPVFRALSPKTRGPRQRLAVSPVRDRAVQKAKATEAWHQAQANARDVERRWLREGTFSMAEFDELTVEDRGLLLQWVSRALSRADRRFRSPEGYQIRVEIPEHGERHCIVFSDGEMEMPNFKFYIWREHR</sequence>
<dbReference type="Proteomes" id="UP000186156">
    <property type="component" value="Unassembled WGS sequence"/>
</dbReference>
<keyword evidence="2" id="KW-1185">Reference proteome</keyword>
<dbReference type="AlphaFoldDB" id="A0A1N7NYE2"/>
<dbReference type="EMBL" id="FTOO01000010">
    <property type="protein sequence ID" value="SIT03311.1"/>
    <property type="molecule type" value="Genomic_DNA"/>
</dbReference>
<dbReference type="Pfam" id="PF09660">
    <property type="entry name" value="DUF2397"/>
    <property type="match status" value="1"/>
</dbReference>
<proteinExistence type="predicted"/>
<name>A0A1N7NYE2_9BACL</name>
<dbReference type="STRING" id="252246.SAMN05421799_11068"/>
<organism evidence="1 2">
    <name type="scientific">Alicyclobacillus vulcanalis</name>
    <dbReference type="NCBI Taxonomy" id="252246"/>
    <lineage>
        <taxon>Bacteria</taxon>
        <taxon>Bacillati</taxon>
        <taxon>Bacillota</taxon>
        <taxon>Bacilli</taxon>
        <taxon>Bacillales</taxon>
        <taxon>Alicyclobacillaceae</taxon>
        <taxon>Alicyclobacillus</taxon>
    </lineage>
</organism>
<dbReference type="NCBIfam" id="TIGR02677">
    <property type="entry name" value="TIGR02677 family protein"/>
    <property type="match status" value="1"/>
</dbReference>
<evidence type="ECO:0000313" key="1">
    <source>
        <dbReference type="EMBL" id="SIT03311.1"/>
    </source>
</evidence>
<evidence type="ECO:0000313" key="2">
    <source>
        <dbReference type="Proteomes" id="UP000186156"/>
    </source>
</evidence>
<accession>A0A1N7NYE2</accession>